<feature type="compositionally biased region" description="Basic and acidic residues" evidence="1">
    <location>
        <begin position="21"/>
        <end position="46"/>
    </location>
</feature>
<protein>
    <submittedName>
        <fullName evidence="2">Uncharacterized protein</fullName>
    </submittedName>
</protein>
<comment type="caution">
    <text evidence="2">The sequence shown here is derived from an EMBL/GenBank/DDBJ whole genome shotgun (WGS) entry which is preliminary data.</text>
</comment>
<evidence type="ECO:0000313" key="3">
    <source>
        <dbReference type="Proteomes" id="UP000807115"/>
    </source>
</evidence>
<evidence type="ECO:0000313" key="2">
    <source>
        <dbReference type="EMBL" id="KAG0529988.1"/>
    </source>
</evidence>
<name>A0A921QX54_SORBI</name>
<evidence type="ECO:0000256" key="1">
    <source>
        <dbReference type="SAM" id="MobiDB-lite"/>
    </source>
</evidence>
<dbReference type="EMBL" id="CM027684">
    <property type="protein sequence ID" value="KAG0529988.1"/>
    <property type="molecule type" value="Genomic_DNA"/>
</dbReference>
<dbReference type="AlphaFoldDB" id="A0A921QX54"/>
<sequence>MVRFVCTASWNVLPVVVKDFRRPMDEGGKREHLTPEAEGRSAGEHHRCPRPGRFPATRSTPARSELIKRTPSHLKKSLFSVAWTRTVQAHCYRAPSNSETFHSFTCR</sequence>
<feature type="region of interest" description="Disordered" evidence="1">
    <location>
        <begin position="21"/>
        <end position="63"/>
    </location>
</feature>
<accession>A0A921QX54</accession>
<organism evidence="2 3">
    <name type="scientific">Sorghum bicolor</name>
    <name type="common">Sorghum</name>
    <name type="synonym">Sorghum vulgare</name>
    <dbReference type="NCBI Taxonomy" id="4558"/>
    <lineage>
        <taxon>Eukaryota</taxon>
        <taxon>Viridiplantae</taxon>
        <taxon>Streptophyta</taxon>
        <taxon>Embryophyta</taxon>
        <taxon>Tracheophyta</taxon>
        <taxon>Spermatophyta</taxon>
        <taxon>Magnoliopsida</taxon>
        <taxon>Liliopsida</taxon>
        <taxon>Poales</taxon>
        <taxon>Poaceae</taxon>
        <taxon>PACMAD clade</taxon>
        <taxon>Panicoideae</taxon>
        <taxon>Andropogonodae</taxon>
        <taxon>Andropogoneae</taxon>
        <taxon>Sorghinae</taxon>
        <taxon>Sorghum</taxon>
    </lineage>
</organism>
<proteinExistence type="predicted"/>
<reference evidence="2" key="1">
    <citation type="journal article" date="2019" name="BMC Genomics">
        <title>A new reference genome for Sorghum bicolor reveals high levels of sequence similarity between sweet and grain genotypes: implications for the genetics of sugar metabolism.</title>
        <authorList>
            <person name="Cooper E.A."/>
            <person name="Brenton Z.W."/>
            <person name="Flinn B.S."/>
            <person name="Jenkins J."/>
            <person name="Shu S."/>
            <person name="Flowers D."/>
            <person name="Luo F."/>
            <person name="Wang Y."/>
            <person name="Xia P."/>
            <person name="Barry K."/>
            <person name="Daum C."/>
            <person name="Lipzen A."/>
            <person name="Yoshinaga Y."/>
            <person name="Schmutz J."/>
            <person name="Saski C."/>
            <person name="Vermerris W."/>
            <person name="Kresovich S."/>
        </authorList>
    </citation>
    <scope>NUCLEOTIDE SEQUENCE</scope>
</reference>
<reference evidence="2" key="2">
    <citation type="submission" date="2020-10" db="EMBL/GenBank/DDBJ databases">
        <authorList>
            <person name="Cooper E.A."/>
            <person name="Brenton Z.W."/>
            <person name="Flinn B.S."/>
            <person name="Jenkins J."/>
            <person name="Shu S."/>
            <person name="Flowers D."/>
            <person name="Luo F."/>
            <person name="Wang Y."/>
            <person name="Xia P."/>
            <person name="Barry K."/>
            <person name="Daum C."/>
            <person name="Lipzen A."/>
            <person name="Yoshinaga Y."/>
            <person name="Schmutz J."/>
            <person name="Saski C."/>
            <person name="Vermerris W."/>
            <person name="Kresovich S."/>
        </authorList>
    </citation>
    <scope>NUCLEOTIDE SEQUENCE</scope>
</reference>
<gene>
    <name evidence="2" type="ORF">BDA96_05G145400</name>
</gene>
<dbReference type="Proteomes" id="UP000807115">
    <property type="component" value="Chromosome 5"/>
</dbReference>